<accession>A0A3L6S7H9</accession>
<feature type="region of interest" description="Disordered" evidence="1">
    <location>
        <begin position="1"/>
        <end position="47"/>
    </location>
</feature>
<sequence length="95" mass="10597">MERRTSREAASLSQKIRDLPPSDADCPSVPCPERARRSPTATRTTQKPKCALPCSILRRPFLKCGQGKRYISSSNIGFLGLVLAHTLAGSRRWRM</sequence>
<dbReference type="AlphaFoldDB" id="A0A3L6S7H9"/>
<evidence type="ECO:0000313" key="2">
    <source>
        <dbReference type="EMBL" id="RLN16539.1"/>
    </source>
</evidence>
<dbReference type="Proteomes" id="UP000275267">
    <property type="component" value="Unassembled WGS sequence"/>
</dbReference>
<name>A0A3L6S7H9_PANMI</name>
<evidence type="ECO:0000256" key="1">
    <source>
        <dbReference type="SAM" id="MobiDB-lite"/>
    </source>
</evidence>
<reference evidence="3" key="1">
    <citation type="journal article" date="2019" name="Nat. Commun.">
        <title>The genome of broomcorn millet.</title>
        <authorList>
            <person name="Zou C."/>
            <person name="Miki D."/>
            <person name="Li D."/>
            <person name="Tang Q."/>
            <person name="Xiao L."/>
            <person name="Rajput S."/>
            <person name="Deng P."/>
            <person name="Jia W."/>
            <person name="Huang R."/>
            <person name="Zhang M."/>
            <person name="Sun Y."/>
            <person name="Hu J."/>
            <person name="Fu X."/>
            <person name="Schnable P.S."/>
            <person name="Li F."/>
            <person name="Zhang H."/>
            <person name="Feng B."/>
            <person name="Zhu X."/>
            <person name="Liu R."/>
            <person name="Schnable J.C."/>
            <person name="Zhu J.-K."/>
            <person name="Zhang H."/>
        </authorList>
    </citation>
    <scope>NUCLEOTIDE SEQUENCE [LARGE SCALE GENOMIC DNA]</scope>
</reference>
<protein>
    <submittedName>
        <fullName evidence="2">Uncharacterized protein</fullName>
    </submittedName>
</protein>
<dbReference type="EMBL" id="PQIB02000005">
    <property type="protein sequence ID" value="RLN16539.1"/>
    <property type="molecule type" value="Genomic_DNA"/>
</dbReference>
<organism evidence="2 3">
    <name type="scientific">Panicum miliaceum</name>
    <name type="common">Proso millet</name>
    <name type="synonym">Broomcorn millet</name>
    <dbReference type="NCBI Taxonomy" id="4540"/>
    <lineage>
        <taxon>Eukaryota</taxon>
        <taxon>Viridiplantae</taxon>
        <taxon>Streptophyta</taxon>
        <taxon>Embryophyta</taxon>
        <taxon>Tracheophyta</taxon>
        <taxon>Spermatophyta</taxon>
        <taxon>Magnoliopsida</taxon>
        <taxon>Liliopsida</taxon>
        <taxon>Poales</taxon>
        <taxon>Poaceae</taxon>
        <taxon>PACMAD clade</taxon>
        <taxon>Panicoideae</taxon>
        <taxon>Panicodae</taxon>
        <taxon>Paniceae</taxon>
        <taxon>Panicinae</taxon>
        <taxon>Panicum</taxon>
        <taxon>Panicum sect. Panicum</taxon>
    </lineage>
</organism>
<proteinExistence type="predicted"/>
<comment type="caution">
    <text evidence="2">The sequence shown here is derived from an EMBL/GenBank/DDBJ whole genome shotgun (WGS) entry which is preliminary data.</text>
</comment>
<keyword evidence="3" id="KW-1185">Reference proteome</keyword>
<gene>
    <name evidence="2" type="ORF">C2845_PM02G21750</name>
</gene>
<evidence type="ECO:0000313" key="3">
    <source>
        <dbReference type="Proteomes" id="UP000275267"/>
    </source>
</evidence>